<dbReference type="OrthoDB" id="272392at2759"/>
<name>A0A7M7JRW8_VARDE</name>
<dbReference type="InParanoid" id="A0A7M7JRW8"/>
<dbReference type="InterPro" id="IPR013197">
    <property type="entry name" value="RNA_pol_III_RPC82-rel_HTH"/>
</dbReference>
<dbReference type="EnsemblMetazoa" id="XM_022794517">
    <property type="protein sequence ID" value="XP_022650252"/>
    <property type="gene ID" value="LOC111245770"/>
</dbReference>
<dbReference type="OMA" id="LTHEKDS"/>
<dbReference type="Proteomes" id="UP000594260">
    <property type="component" value="Unplaced"/>
</dbReference>
<protein>
    <recommendedName>
        <fullName evidence="1">DNA-directed RNA polymerase III subunit RPC3</fullName>
        <shortName evidence="1">RNA polymerase III subunit C3</shortName>
    </recommendedName>
</protein>
<dbReference type="RefSeq" id="XP_022650252.1">
    <property type="nucleotide sequence ID" value="XM_022794517.1"/>
</dbReference>
<accession>A0A7M7JRW8</accession>
<evidence type="ECO:0000313" key="4">
    <source>
        <dbReference type="Proteomes" id="UP000594260"/>
    </source>
</evidence>
<sequence length="496" mass="57780">MANQEVQVAEFLLNDFYGPIVSAVGHQLLRHFSLTLPQLRQKLPTEYPMAKIKESLMCLLQNGLASSIVDRDNELKTQFRLPIDNAVSLMHCAGFIYRANLLFGEVGREIAHEFTLHGQLTCEEVVNIVAERLERSEEDVRKSLIEMFQTQFVRTSSMFEEYLLAKEETGDSKKVEPLIQEYNTNLTPGIMYALNRQRFYRQERNELVIELVGALHSHHYAKNIVRCMIRLHETKARTDLMGISMPMRQDEIVNMVEKEFKIPRNETIACLRTLVFVARNTQYRPEDDILVIKRDDFHTDSYVINWLLATRLWLRQTALRYATERHGGYASCILGMLLSHGASEIDAVQRATLICPKEAKSVMYTLETDGFVERLENIVAGDGFYRQDPRYRSSYLHLARLLEQRWQQAISNLLVQRKKTADQHRVLLNKYKTLDKFARTLEEPQDICDLWASLTRPERHTLSVLRQQMLQTGVQQQTLCRELIMIKYATKMFLNE</sequence>
<dbReference type="InterPro" id="IPR036388">
    <property type="entry name" value="WH-like_DNA-bd_sf"/>
</dbReference>
<dbReference type="AlphaFoldDB" id="A0A7M7JRW8"/>
<dbReference type="GO" id="GO:0005666">
    <property type="term" value="C:RNA polymerase III complex"/>
    <property type="evidence" value="ECO:0007669"/>
    <property type="project" value="UniProtKB-UniRule"/>
</dbReference>
<keyword evidence="1" id="KW-0240">DNA-directed RNA polymerase</keyword>
<dbReference type="GO" id="GO:0003697">
    <property type="term" value="F:single-stranded DNA binding"/>
    <property type="evidence" value="ECO:0007669"/>
    <property type="project" value="UniProtKB-UniRule"/>
</dbReference>
<dbReference type="KEGG" id="vde:111245770"/>
<dbReference type="FunCoup" id="A0A7M7JRW8">
    <property type="interactions" value="1444"/>
</dbReference>
<evidence type="ECO:0000313" key="3">
    <source>
        <dbReference type="EnsemblMetazoa" id="XP_022650252"/>
    </source>
</evidence>
<dbReference type="Gene3D" id="1.10.10.10">
    <property type="entry name" value="Winged helix-like DNA-binding domain superfamily/Winged helix DNA-binding domain"/>
    <property type="match status" value="2"/>
</dbReference>
<comment type="subunit">
    <text evidence="1">Component of the RNA polymerase III (Pol III) complex consisting of 17 subunits.</text>
</comment>
<dbReference type="InterPro" id="IPR039748">
    <property type="entry name" value="RPC3"/>
</dbReference>
<dbReference type="Pfam" id="PF08221">
    <property type="entry name" value="HTH_9"/>
    <property type="match status" value="1"/>
</dbReference>
<comment type="subcellular location">
    <subcellularLocation>
        <location evidence="1">Nucleus</location>
    </subcellularLocation>
</comment>
<dbReference type="Gene3D" id="6.10.140.1450">
    <property type="match status" value="1"/>
</dbReference>
<dbReference type="CTD" id="10623"/>
<organism evidence="3 4">
    <name type="scientific">Varroa destructor</name>
    <name type="common">Honeybee mite</name>
    <dbReference type="NCBI Taxonomy" id="109461"/>
    <lineage>
        <taxon>Eukaryota</taxon>
        <taxon>Metazoa</taxon>
        <taxon>Ecdysozoa</taxon>
        <taxon>Arthropoda</taxon>
        <taxon>Chelicerata</taxon>
        <taxon>Arachnida</taxon>
        <taxon>Acari</taxon>
        <taxon>Parasitiformes</taxon>
        <taxon>Mesostigmata</taxon>
        <taxon>Gamasina</taxon>
        <taxon>Dermanyssoidea</taxon>
        <taxon>Varroidae</taxon>
        <taxon>Varroa</taxon>
    </lineage>
</organism>
<dbReference type="PANTHER" id="PTHR12949">
    <property type="entry name" value="RNA POLYMERASE III DNA DIRECTED -RELATED"/>
    <property type="match status" value="1"/>
</dbReference>
<dbReference type="PANTHER" id="PTHR12949:SF0">
    <property type="entry name" value="DNA-DIRECTED RNA POLYMERASE III SUBUNIT RPC3"/>
    <property type="match status" value="1"/>
</dbReference>
<evidence type="ECO:0000259" key="2">
    <source>
        <dbReference type="Pfam" id="PF08221"/>
    </source>
</evidence>
<evidence type="ECO:0000256" key="1">
    <source>
        <dbReference type="RuleBase" id="RU367076"/>
    </source>
</evidence>
<proteinExistence type="inferred from homology"/>
<comment type="function">
    <text evidence="1">DNA-dependent RNA polymerase catalyzes the transcription of DNA into RNA using the four ribonucleoside triphosphates as substrates. Specific core component of RNA polymerase III which synthesizes small RNAs, such as 5S rRNA and tRNAs.</text>
</comment>
<feature type="domain" description="RNA polymerase III subunit RPC82-related helix-turn-helix" evidence="2">
    <location>
        <begin position="9"/>
        <end position="65"/>
    </location>
</feature>
<dbReference type="GeneID" id="111245770"/>
<comment type="similarity">
    <text evidence="1">Belongs to the eukaryotic RPC3/POLR3C RNA polymerase subunit family.</text>
</comment>
<keyword evidence="1" id="KW-0539">Nucleus</keyword>
<keyword evidence="1" id="KW-0804">Transcription</keyword>
<reference evidence="3" key="1">
    <citation type="submission" date="2021-01" db="UniProtKB">
        <authorList>
            <consortium name="EnsemblMetazoa"/>
        </authorList>
    </citation>
    <scope>IDENTIFICATION</scope>
</reference>
<keyword evidence="4" id="KW-1185">Reference proteome</keyword>